<dbReference type="SMART" id="SM00320">
    <property type="entry name" value="WD40"/>
    <property type="match status" value="4"/>
</dbReference>
<dbReference type="Pfam" id="PF00400">
    <property type="entry name" value="WD40"/>
    <property type="match status" value="2"/>
</dbReference>
<dbReference type="SUPFAM" id="SSF50978">
    <property type="entry name" value="WD40 repeat-like"/>
    <property type="match status" value="1"/>
</dbReference>
<keyword evidence="1" id="KW-0853">WD repeat</keyword>
<evidence type="ECO:0000313" key="4">
    <source>
        <dbReference type="Proteomes" id="UP000288716"/>
    </source>
</evidence>
<dbReference type="OrthoDB" id="1602884at2759"/>
<gene>
    <name evidence="3" type="ORF">B4U80_11321</name>
</gene>
<dbReference type="VEuPathDB" id="VectorBase:LDEU006790"/>
<organism evidence="3 4">
    <name type="scientific">Leptotrombidium deliense</name>
    <dbReference type="NCBI Taxonomy" id="299467"/>
    <lineage>
        <taxon>Eukaryota</taxon>
        <taxon>Metazoa</taxon>
        <taxon>Ecdysozoa</taxon>
        <taxon>Arthropoda</taxon>
        <taxon>Chelicerata</taxon>
        <taxon>Arachnida</taxon>
        <taxon>Acari</taxon>
        <taxon>Acariformes</taxon>
        <taxon>Trombidiformes</taxon>
        <taxon>Prostigmata</taxon>
        <taxon>Anystina</taxon>
        <taxon>Parasitengona</taxon>
        <taxon>Trombiculoidea</taxon>
        <taxon>Trombiculidae</taxon>
        <taxon>Leptotrombidium</taxon>
    </lineage>
</organism>
<dbReference type="InterPro" id="IPR050505">
    <property type="entry name" value="WDR55/POC1"/>
</dbReference>
<evidence type="ECO:0000256" key="1">
    <source>
        <dbReference type="ARBA" id="ARBA00022574"/>
    </source>
</evidence>
<dbReference type="AlphaFoldDB" id="A0A443SCM1"/>
<dbReference type="InterPro" id="IPR015943">
    <property type="entry name" value="WD40/YVTN_repeat-like_dom_sf"/>
</dbReference>
<protein>
    <submittedName>
        <fullName evidence="3">Uncharacterized protein</fullName>
    </submittedName>
</protein>
<keyword evidence="4" id="KW-1185">Reference proteome</keyword>
<dbReference type="STRING" id="299467.A0A443SCM1"/>
<evidence type="ECO:0000313" key="3">
    <source>
        <dbReference type="EMBL" id="RWS25250.1"/>
    </source>
</evidence>
<sequence>MQSEGNPRYLRYHVSAVKGVAFSPKDRYLFASGGNEGKVNLYSCSNSLSHQLVISYQLTNANVSRNINGIRFTSDGRRILCATTSRRLTVLDVERGEQILCYDNCAFNGRDGKVPLAADPCCPHFAVCSCVNGKGLTLFDLRMPLPLDFVFDVSFVHRLLLSVFKTLHSNVIKDITFLNNSWPFMKTNESSGLVSLSCDGVCKITTLDGRFLHCFEVGHSSNSITTTPEAYTATNSGSPFKSLMMVGGESMTGYTPDAGLREKHSVCDKSQIYKLKYTSNGSLLYAAFEGGKVKRYRRYPDRHDYIADVLSHKGDVYDLDISPYDEFLVTASKDKTVGVLCLGPPNHGWTGCCQLT</sequence>
<comment type="caution">
    <text evidence="3">The sequence shown here is derived from an EMBL/GenBank/DDBJ whole genome shotgun (WGS) entry which is preliminary data.</text>
</comment>
<dbReference type="PANTHER" id="PTHR44019">
    <property type="entry name" value="WD REPEAT-CONTAINING PROTEIN 55"/>
    <property type="match status" value="1"/>
</dbReference>
<dbReference type="Proteomes" id="UP000288716">
    <property type="component" value="Unassembled WGS sequence"/>
</dbReference>
<reference evidence="3 4" key="1">
    <citation type="journal article" date="2018" name="Gigascience">
        <title>Genomes of trombidid mites reveal novel predicted allergens and laterally-transferred genes associated with secondary metabolism.</title>
        <authorList>
            <person name="Dong X."/>
            <person name="Chaisiri K."/>
            <person name="Xia D."/>
            <person name="Armstrong S.D."/>
            <person name="Fang Y."/>
            <person name="Donnelly M.J."/>
            <person name="Kadowaki T."/>
            <person name="McGarry J.W."/>
            <person name="Darby A.C."/>
            <person name="Makepeace B.L."/>
        </authorList>
    </citation>
    <scope>NUCLEOTIDE SEQUENCE [LARGE SCALE GENOMIC DNA]</scope>
    <source>
        <strain evidence="3">UoL-UT</strain>
    </source>
</reference>
<dbReference type="InterPro" id="IPR036322">
    <property type="entry name" value="WD40_repeat_dom_sf"/>
</dbReference>
<name>A0A443SCM1_9ACAR</name>
<evidence type="ECO:0000256" key="2">
    <source>
        <dbReference type="ARBA" id="ARBA00022737"/>
    </source>
</evidence>
<dbReference type="Gene3D" id="2.130.10.10">
    <property type="entry name" value="YVTN repeat-like/Quinoprotein amine dehydrogenase"/>
    <property type="match status" value="2"/>
</dbReference>
<accession>A0A443SCM1</accession>
<dbReference type="InterPro" id="IPR001680">
    <property type="entry name" value="WD40_rpt"/>
</dbReference>
<keyword evidence="2" id="KW-0677">Repeat</keyword>
<dbReference type="PANTHER" id="PTHR44019:SF8">
    <property type="entry name" value="POC1 CENTRIOLAR PROTEIN HOMOLOG"/>
    <property type="match status" value="1"/>
</dbReference>
<dbReference type="EMBL" id="NCKV01003912">
    <property type="protein sequence ID" value="RWS25250.1"/>
    <property type="molecule type" value="Genomic_DNA"/>
</dbReference>
<proteinExistence type="predicted"/>